<evidence type="ECO:0000313" key="2">
    <source>
        <dbReference type="EMBL" id="RXG24850.1"/>
    </source>
</evidence>
<keyword evidence="3" id="KW-1185">Reference proteome</keyword>
<comment type="caution">
    <text evidence="2">The sequence shown here is derived from an EMBL/GenBank/DDBJ whole genome shotgun (WGS) entry which is preliminary data.</text>
</comment>
<dbReference type="EMBL" id="QOVM01000001">
    <property type="protein sequence ID" value="RXG24850.1"/>
    <property type="molecule type" value="Genomic_DNA"/>
</dbReference>
<dbReference type="AlphaFoldDB" id="A0A4Q0PDA8"/>
<evidence type="ECO:0000256" key="1">
    <source>
        <dbReference type="SAM" id="SignalP"/>
    </source>
</evidence>
<sequence length="47" mass="5140">MKRIFLMLFIAGLLSTTLYSCRETETTGDKIENAADDVGDAVEDAVD</sequence>
<accession>A0A4Q0PDA8</accession>
<gene>
    <name evidence="2" type="ORF">DSM00_646</name>
</gene>
<organism evidence="2 3">
    <name type="scientific">Leeuwenhoekiella aequorea</name>
    <dbReference type="NCBI Taxonomy" id="283736"/>
    <lineage>
        <taxon>Bacteria</taxon>
        <taxon>Pseudomonadati</taxon>
        <taxon>Bacteroidota</taxon>
        <taxon>Flavobacteriia</taxon>
        <taxon>Flavobacteriales</taxon>
        <taxon>Flavobacteriaceae</taxon>
        <taxon>Leeuwenhoekiella</taxon>
    </lineage>
</organism>
<protein>
    <recommendedName>
        <fullName evidence="4">Small secreted protein</fullName>
    </recommendedName>
</protein>
<keyword evidence="1" id="KW-0732">Signal</keyword>
<name>A0A4Q0PDA8_9FLAO</name>
<dbReference type="RefSeq" id="WP_164916287.1">
    <property type="nucleotide sequence ID" value="NZ_QOVM01000001.1"/>
</dbReference>
<dbReference type="Proteomes" id="UP000289238">
    <property type="component" value="Unassembled WGS sequence"/>
</dbReference>
<feature type="chain" id="PRO_5020852092" description="Small secreted protein" evidence="1">
    <location>
        <begin position="21"/>
        <end position="47"/>
    </location>
</feature>
<proteinExistence type="predicted"/>
<dbReference type="PROSITE" id="PS51257">
    <property type="entry name" value="PROKAR_LIPOPROTEIN"/>
    <property type="match status" value="1"/>
</dbReference>
<reference evidence="2 3" key="1">
    <citation type="submission" date="2018-07" db="EMBL/GenBank/DDBJ databases">
        <title>Leeuwenhoekiella genomics.</title>
        <authorList>
            <person name="Tahon G."/>
            <person name="Willems A."/>
        </authorList>
    </citation>
    <scope>NUCLEOTIDE SEQUENCE [LARGE SCALE GENOMIC DNA]</scope>
    <source>
        <strain evidence="2 3">LMG 22550</strain>
    </source>
</reference>
<feature type="signal peptide" evidence="1">
    <location>
        <begin position="1"/>
        <end position="20"/>
    </location>
</feature>
<evidence type="ECO:0000313" key="3">
    <source>
        <dbReference type="Proteomes" id="UP000289238"/>
    </source>
</evidence>
<evidence type="ECO:0008006" key="4">
    <source>
        <dbReference type="Google" id="ProtNLM"/>
    </source>
</evidence>